<dbReference type="SUPFAM" id="SSF143011">
    <property type="entry name" value="RelE-like"/>
    <property type="match status" value="1"/>
</dbReference>
<proteinExistence type="inferred from homology"/>
<dbReference type="InterPro" id="IPR035093">
    <property type="entry name" value="RelE/ParE_toxin_dom_sf"/>
</dbReference>
<accession>A0A399FUS4</accession>
<sequence>MLYKIILLSAAEKLYRKIALSNQELLSRIDNAFDSLKNNPFLGRSLKDKLKGKFSLRVGVYRIIYSIKKKELIIYILDTAHRREVYR</sequence>
<evidence type="ECO:0000256" key="1">
    <source>
        <dbReference type="ARBA" id="ARBA00006226"/>
    </source>
</evidence>
<dbReference type="PANTHER" id="PTHR35601">
    <property type="entry name" value="TOXIN RELE"/>
    <property type="match status" value="1"/>
</dbReference>
<dbReference type="AlphaFoldDB" id="A0A399FUS4"/>
<evidence type="ECO:0000313" key="4">
    <source>
        <dbReference type="Proteomes" id="UP000266287"/>
    </source>
</evidence>
<protein>
    <submittedName>
        <fullName evidence="3">Type II toxin-antitoxin system RelE/ParE family toxin</fullName>
    </submittedName>
</protein>
<gene>
    <name evidence="3" type="ORF">B9J77_04315</name>
</gene>
<evidence type="ECO:0000256" key="2">
    <source>
        <dbReference type="ARBA" id="ARBA00022649"/>
    </source>
</evidence>
<evidence type="ECO:0000313" key="3">
    <source>
        <dbReference type="EMBL" id="RIH99873.1"/>
    </source>
</evidence>
<reference evidence="3 4" key="1">
    <citation type="submission" date="2018-08" db="EMBL/GenBank/DDBJ databases">
        <title>Draft genome of candidate division NPL-UPA2 bacterium Unc8 that adapted to ultra-basic serpentinizing groundwater.</title>
        <authorList>
            <person name="Ishii S."/>
            <person name="Suzuki S."/>
            <person name="Nealson K.H."/>
        </authorList>
    </citation>
    <scope>NUCLEOTIDE SEQUENCE [LARGE SCALE GENOMIC DNA]</scope>
    <source>
        <strain evidence="3">Unc8</strain>
    </source>
</reference>
<organism evidence="3 4">
    <name type="scientific">candidate division NPL-UPA2 bacterium Unc8</name>
    <dbReference type="NCBI Taxonomy" id="1980939"/>
    <lineage>
        <taxon>Bacteria</taxon>
    </lineage>
</organism>
<comment type="similarity">
    <text evidence="1">Belongs to the RelE toxin family.</text>
</comment>
<keyword evidence="2" id="KW-1277">Toxin-antitoxin system</keyword>
<dbReference type="Pfam" id="PF05016">
    <property type="entry name" value="ParE_toxin"/>
    <property type="match status" value="1"/>
</dbReference>
<name>A0A399FUS4_UNCN2</name>
<comment type="caution">
    <text evidence="3">The sequence shown here is derived from an EMBL/GenBank/DDBJ whole genome shotgun (WGS) entry which is preliminary data.</text>
</comment>
<dbReference type="Gene3D" id="3.30.2310.20">
    <property type="entry name" value="RelE-like"/>
    <property type="match status" value="1"/>
</dbReference>
<dbReference type="InterPro" id="IPR007712">
    <property type="entry name" value="RelE/ParE_toxin"/>
</dbReference>
<dbReference type="EMBL" id="NDHY01000010">
    <property type="protein sequence ID" value="RIH99873.1"/>
    <property type="molecule type" value="Genomic_DNA"/>
</dbReference>
<dbReference type="Proteomes" id="UP000266287">
    <property type="component" value="Unassembled WGS sequence"/>
</dbReference>
<dbReference type="PANTHER" id="PTHR35601:SF1">
    <property type="entry name" value="TOXIN RELE"/>
    <property type="match status" value="1"/>
</dbReference>